<evidence type="ECO:0000256" key="3">
    <source>
        <dbReference type="ARBA" id="ARBA00022692"/>
    </source>
</evidence>
<comment type="subcellular location">
    <subcellularLocation>
        <location evidence="1">Cell membrane</location>
        <topology evidence="1">Multi-pass membrane protein</topology>
    </subcellularLocation>
</comment>
<evidence type="ECO:0000256" key="6">
    <source>
        <dbReference type="SAM" id="Phobius"/>
    </source>
</evidence>
<keyword evidence="4 6" id="KW-1133">Transmembrane helix</keyword>
<reference evidence="7" key="1">
    <citation type="journal article" date="2015" name="Antonie Van Leeuwenhoek">
        <title>Comparative 16S rRNA signatures and multilocus sequence analysis for the genus Salinicola and description of Salinicola acroporae sp. nov., isolated from coral Acropora digitifera.</title>
        <authorList>
            <person name="Lepcha R.T."/>
            <person name="Poddar A."/>
            <person name="Schumann P."/>
            <person name="Das S.K."/>
        </authorList>
    </citation>
    <scope>NUCLEOTIDE SEQUENCE</scope>
    <source>
        <strain evidence="7">S4-41</strain>
    </source>
</reference>
<dbReference type="PANTHER" id="PTHR30086">
    <property type="entry name" value="ARGININE EXPORTER PROTEIN ARGO"/>
    <property type="match status" value="1"/>
</dbReference>
<organism evidence="7 8">
    <name type="scientific">Salinicola acroporae</name>
    <dbReference type="NCBI Taxonomy" id="1541440"/>
    <lineage>
        <taxon>Bacteria</taxon>
        <taxon>Pseudomonadati</taxon>
        <taxon>Pseudomonadota</taxon>
        <taxon>Gammaproteobacteria</taxon>
        <taxon>Oceanospirillales</taxon>
        <taxon>Halomonadaceae</taxon>
        <taxon>Salinicola</taxon>
    </lineage>
</organism>
<gene>
    <name evidence="7" type="ORF">CUR86_15420</name>
</gene>
<protein>
    <submittedName>
        <fullName evidence="7">Lysine transporter LysE</fullName>
    </submittedName>
</protein>
<feature type="transmembrane region" description="Helical" evidence="6">
    <location>
        <begin position="187"/>
        <end position="205"/>
    </location>
</feature>
<dbReference type="PANTHER" id="PTHR30086:SF19">
    <property type="entry name" value="THREONINE EFFLUX PROTEIN"/>
    <property type="match status" value="1"/>
</dbReference>
<dbReference type="Pfam" id="PF01810">
    <property type="entry name" value="LysE"/>
    <property type="match status" value="1"/>
</dbReference>
<reference evidence="7" key="2">
    <citation type="submission" date="2017-11" db="EMBL/GenBank/DDBJ databases">
        <authorList>
            <person name="Das S.K."/>
        </authorList>
    </citation>
    <scope>NUCLEOTIDE SEQUENCE</scope>
    <source>
        <strain evidence="7">S4-41</strain>
    </source>
</reference>
<dbReference type="EMBL" id="PGFS01000001">
    <property type="protein sequence ID" value="MDH4573682.1"/>
    <property type="molecule type" value="Genomic_DNA"/>
</dbReference>
<evidence type="ECO:0000256" key="2">
    <source>
        <dbReference type="ARBA" id="ARBA00022475"/>
    </source>
</evidence>
<evidence type="ECO:0000256" key="1">
    <source>
        <dbReference type="ARBA" id="ARBA00004651"/>
    </source>
</evidence>
<keyword evidence="3 6" id="KW-0812">Transmembrane</keyword>
<feature type="transmembrane region" description="Helical" evidence="6">
    <location>
        <begin position="6"/>
        <end position="27"/>
    </location>
</feature>
<evidence type="ECO:0000256" key="4">
    <source>
        <dbReference type="ARBA" id="ARBA00022989"/>
    </source>
</evidence>
<sequence>MSSSWILINFIAIWTVAAVTPGPNFFLTLQTGIVHGRRAAMIAVAGLASGTLAWGLFGYFGIALLFALAPWLYLTLKLIGGAYLLFLGGRLILHSFRGPGDDAPHRHPVLLDGQVYRRGLLTGASNPKTALFVSSLFASTLPAHAPMWMGIVCIAAMLTVSVCWYSLIALASTTPRLRALYRRTRHWIERCAGAVFIGYGGRLITLR</sequence>
<dbReference type="PIRSF" id="PIRSF006324">
    <property type="entry name" value="LeuE"/>
    <property type="match status" value="1"/>
</dbReference>
<name>A0ABT6I7J7_9GAMM</name>
<feature type="transmembrane region" description="Helical" evidence="6">
    <location>
        <begin position="147"/>
        <end position="167"/>
    </location>
</feature>
<dbReference type="InterPro" id="IPR001123">
    <property type="entry name" value="LeuE-type"/>
</dbReference>
<accession>A0ABT6I7J7</accession>
<evidence type="ECO:0000313" key="7">
    <source>
        <dbReference type="EMBL" id="MDH4573682.1"/>
    </source>
</evidence>
<feature type="transmembrane region" description="Helical" evidence="6">
    <location>
        <begin position="39"/>
        <end position="62"/>
    </location>
</feature>
<comment type="caution">
    <text evidence="7">The sequence shown here is derived from an EMBL/GenBank/DDBJ whole genome shotgun (WGS) entry which is preliminary data.</text>
</comment>
<dbReference type="Proteomes" id="UP001162135">
    <property type="component" value="Unassembled WGS sequence"/>
</dbReference>
<keyword evidence="5 6" id="KW-0472">Membrane</keyword>
<feature type="transmembrane region" description="Helical" evidence="6">
    <location>
        <begin position="68"/>
        <end position="87"/>
    </location>
</feature>
<evidence type="ECO:0000256" key="5">
    <source>
        <dbReference type="ARBA" id="ARBA00023136"/>
    </source>
</evidence>
<evidence type="ECO:0000313" key="8">
    <source>
        <dbReference type="Proteomes" id="UP001162135"/>
    </source>
</evidence>
<keyword evidence="8" id="KW-1185">Reference proteome</keyword>
<dbReference type="RefSeq" id="WP_110714454.1">
    <property type="nucleotide sequence ID" value="NZ_PGFS01000001.1"/>
</dbReference>
<proteinExistence type="predicted"/>
<keyword evidence="2" id="KW-1003">Cell membrane</keyword>